<evidence type="ECO:0000256" key="3">
    <source>
        <dbReference type="ARBA" id="ARBA00022763"/>
    </source>
</evidence>
<accession>A0A5A7MSB9</accession>
<evidence type="ECO:0000256" key="7">
    <source>
        <dbReference type="HAMAP-Rule" id="MF_00201"/>
    </source>
</evidence>
<evidence type="ECO:0000259" key="8">
    <source>
        <dbReference type="Pfam" id="PF11967"/>
    </source>
</evidence>
<evidence type="ECO:0000313" key="9">
    <source>
        <dbReference type="EMBL" id="GEQ98827.1"/>
    </source>
</evidence>
<comment type="caution">
    <text evidence="9">The sequence shown here is derived from an EMBL/GenBank/DDBJ whole genome shotgun (WGS) entry which is preliminary data.</text>
</comment>
<dbReference type="Gene3D" id="2.40.50.140">
    <property type="entry name" value="Nucleic acid-binding proteins"/>
    <property type="match status" value="1"/>
</dbReference>
<organism evidence="9 10">
    <name type="scientific">Iodidimonas gelatinilytica</name>
    <dbReference type="NCBI Taxonomy" id="1236966"/>
    <lineage>
        <taxon>Bacteria</taxon>
        <taxon>Pseudomonadati</taxon>
        <taxon>Pseudomonadota</taxon>
        <taxon>Alphaproteobacteria</taxon>
        <taxon>Iodidimonadales</taxon>
        <taxon>Iodidimonadaceae</taxon>
        <taxon>Iodidimonas</taxon>
    </lineage>
</organism>
<dbReference type="Pfam" id="PF02565">
    <property type="entry name" value="RecO_C"/>
    <property type="match status" value="1"/>
</dbReference>
<dbReference type="SUPFAM" id="SSF57863">
    <property type="entry name" value="ArfGap/RecO-like zinc finger"/>
    <property type="match status" value="1"/>
</dbReference>
<evidence type="ECO:0000256" key="5">
    <source>
        <dbReference type="ARBA" id="ARBA00023204"/>
    </source>
</evidence>
<reference evidence="9 10" key="1">
    <citation type="submission" date="2019-09" db="EMBL/GenBank/DDBJ databases">
        <title>NBRP : Genome information of microbial organism related human and environment.</title>
        <authorList>
            <person name="Hattori M."/>
            <person name="Oshima K."/>
            <person name="Inaba H."/>
            <person name="Suda W."/>
            <person name="Sakamoto M."/>
            <person name="Iino T."/>
            <person name="Kitahara M."/>
            <person name="Oshida Y."/>
            <person name="Iida T."/>
            <person name="Kudo T."/>
            <person name="Itoh T."/>
            <person name="Ohkuma M."/>
        </authorList>
    </citation>
    <scope>NUCLEOTIDE SEQUENCE [LARGE SCALE GENOMIC DNA]</scope>
    <source>
        <strain evidence="9 10">Hi-2</strain>
    </source>
</reference>
<dbReference type="NCBIfam" id="TIGR00613">
    <property type="entry name" value="reco"/>
    <property type="match status" value="1"/>
</dbReference>
<dbReference type="InterPro" id="IPR022572">
    <property type="entry name" value="DNA_rep/recomb_RecO_N"/>
</dbReference>
<evidence type="ECO:0000256" key="2">
    <source>
        <dbReference type="ARBA" id="ARBA00021310"/>
    </source>
</evidence>
<evidence type="ECO:0000256" key="1">
    <source>
        <dbReference type="ARBA" id="ARBA00007452"/>
    </source>
</evidence>
<dbReference type="AlphaFoldDB" id="A0A5A7MSB9"/>
<dbReference type="HAMAP" id="MF_00201">
    <property type="entry name" value="RecO"/>
    <property type="match status" value="1"/>
</dbReference>
<evidence type="ECO:0000256" key="4">
    <source>
        <dbReference type="ARBA" id="ARBA00023172"/>
    </source>
</evidence>
<dbReference type="PANTHER" id="PTHR33991">
    <property type="entry name" value="DNA REPAIR PROTEIN RECO"/>
    <property type="match status" value="1"/>
</dbReference>
<evidence type="ECO:0000256" key="6">
    <source>
        <dbReference type="ARBA" id="ARBA00033409"/>
    </source>
</evidence>
<feature type="domain" description="DNA replication/recombination mediator RecO N-terminal" evidence="8">
    <location>
        <begin position="1"/>
        <end position="71"/>
    </location>
</feature>
<dbReference type="EMBL" id="BKCL01000009">
    <property type="protein sequence ID" value="GEQ98827.1"/>
    <property type="molecule type" value="Genomic_DNA"/>
</dbReference>
<dbReference type="GO" id="GO:0006302">
    <property type="term" value="P:double-strand break repair"/>
    <property type="evidence" value="ECO:0007669"/>
    <property type="project" value="TreeGrafter"/>
</dbReference>
<dbReference type="PANTHER" id="PTHR33991:SF1">
    <property type="entry name" value="DNA REPAIR PROTEIN RECO"/>
    <property type="match status" value="1"/>
</dbReference>
<evidence type="ECO:0000313" key="10">
    <source>
        <dbReference type="Proteomes" id="UP000322084"/>
    </source>
</evidence>
<sequence length="248" mass="26835">MEWTEPSLILSAGRHGEHHAIVDLLTASRGRWRGLVRGGKGRRLSGILQPGNEVEAHWRARLESQLGAVTIELRQGRAGALLGEPRRLSALVSVCATLAACLPEREAHPAVYEAATAFFDLLSDETMESVDWGPALVRLEVGLLADLGYGLDLKACAATGVLDDLVYVSPKSGRAVSAKAGKPYHDRLLPLPAFLTGQQTGPMTAKAVSDGLFLTGFFLERLVRESHARPLPQERQRLLQAFKDEGTA</sequence>
<dbReference type="InterPro" id="IPR037278">
    <property type="entry name" value="ARFGAP/RecO"/>
</dbReference>
<dbReference type="Proteomes" id="UP000322084">
    <property type="component" value="Unassembled WGS sequence"/>
</dbReference>
<keyword evidence="5 7" id="KW-0234">DNA repair</keyword>
<keyword evidence="3 7" id="KW-0227">DNA damage</keyword>
<dbReference type="Gene3D" id="1.20.1440.120">
    <property type="entry name" value="Recombination protein O, C-terminal domain"/>
    <property type="match status" value="1"/>
</dbReference>
<dbReference type="InterPro" id="IPR003717">
    <property type="entry name" value="RecO"/>
</dbReference>
<dbReference type="InterPro" id="IPR042242">
    <property type="entry name" value="RecO_C"/>
</dbReference>
<gene>
    <name evidence="7 9" type="primary">recO</name>
    <name evidence="9" type="ORF">JCM17844_24640</name>
</gene>
<name>A0A5A7MSB9_9PROT</name>
<comment type="similarity">
    <text evidence="1 7">Belongs to the RecO family.</text>
</comment>
<dbReference type="GO" id="GO:0043590">
    <property type="term" value="C:bacterial nucleoid"/>
    <property type="evidence" value="ECO:0007669"/>
    <property type="project" value="TreeGrafter"/>
</dbReference>
<dbReference type="SUPFAM" id="SSF50249">
    <property type="entry name" value="Nucleic acid-binding proteins"/>
    <property type="match status" value="1"/>
</dbReference>
<dbReference type="GO" id="GO:0006310">
    <property type="term" value="P:DNA recombination"/>
    <property type="evidence" value="ECO:0007669"/>
    <property type="project" value="UniProtKB-UniRule"/>
</dbReference>
<keyword evidence="4 7" id="KW-0233">DNA recombination</keyword>
<dbReference type="RefSeq" id="WP_150001051.1">
    <property type="nucleotide sequence ID" value="NZ_BKCL01000009.1"/>
</dbReference>
<dbReference type="Pfam" id="PF11967">
    <property type="entry name" value="RecO_N"/>
    <property type="match status" value="1"/>
</dbReference>
<protein>
    <recommendedName>
        <fullName evidence="2 7">DNA repair protein RecO</fullName>
    </recommendedName>
    <alternativeName>
        <fullName evidence="6 7">Recombination protein O</fullName>
    </alternativeName>
</protein>
<dbReference type="InterPro" id="IPR012340">
    <property type="entry name" value="NA-bd_OB-fold"/>
</dbReference>
<comment type="function">
    <text evidence="7">Involved in DNA repair and RecF pathway recombination.</text>
</comment>
<proteinExistence type="inferred from homology"/>